<dbReference type="GO" id="GO:0005737">
    <property type="term" value="C:cytoplasm"/>
    <property type="evidence" value="ECO:0000318"/>
    <property type="project" value="GO_Central"/>
</dbReference>
<keyword evidence="3" id="KW-0677">Repeat</keyword>
<dbReference type="InParanoid" id="A0A3Q7FUU5"/>
<evidence type="ECO:0000256" key="6">
    <source>
        <dbReference type="ARBA" id="ARBA00055193"/>
    </source>
</evidence>
<evidence type="ECO:0000256" key="3">
    <source>
        <dbReference type="ARBA" id="ARBA00022737"/>
    </source>
</evidence>
<dbReference type="AlphaFoldDB" id="A0A3Q7FUU5"/>
<feature type="region of interest" description="Disordered" evidence="8">
    <location>
        <begin position="149"/>
        <end position="187"/>
    </location>
</feature>
<dbReference type="Pfam" id="PF00806">
    <property type="entry name" value="PUF"/>
    <property type="match status" value="8"/>
</dbReference>
<evidence type="ECO:0000313" key="11">
    <source>
        <dbReference type="Proteomes" id="UP000004994"/>
    </source>
</evidence>
<feature type="repeat" description="Pumilio" evidence="7">
    <location>
        <begin position="770"/>
        <end position="805"/>
    </location>
</feature>
<feature type="repeat" description="Pumilio" evidence="7">
    <location>
        <begin position="734"/>
        <end position="769"/>
    </location>
</feature>
<dbReference type="Proteomes" id="UP000004994">
    <property type="component" value="Chromosome 3"/>
</dbReference>
<sequence length="1033" mass="113870">MATESPMRIFQDSRKGKWVSAKDTVNFASPMNEVAADELGLLLKGHKIHGHNRNKVPNRSGSAPPSMEGSFSAYGNLVYDQSSGRKLSLASLDNAMQNWQSEEQMRADPSYFAYYNSNVNLNPRLPPPIISRENRHLAHHFADLGDSCQLNSSENSKDGSLHVTRSSLSTHDEEPEDENLPQSASGQHLASFAGQHKSLVDLIQEDFPRTPSPVYNQTRSSGHVAAEEPTDSDMQSLTLDGLSLDISNKHGADACADVLGDHDIAASNQPLAITLEKESCVDSLGKSHSPQKGELPGNDAHLVNELLVGDEIASGILKNVQAPEASKNEDEQYFHSRNAVEQKQQQQYHSQRSTTYQVNGPQVQANTLGTNTLQSSLAKGYGQSWSSSVEVQAAPQGSGLTPPLYATAAAYMASGNPYYSNLSPSGGYAPQYNMGGYALSSPSLSPFLAGYPSMHINTSSGRSISGQNVAPRENIPQVGDLHHLTKFFGHHGLMVHPFPDPFHMQYFHHPHPVDDSHTSPSQHMRFPSPGVFGLEVDAYASQKESNLPSYIAEQNFLRPPIGSLNLPSPGKMIIPGNNYFGSPSGLGFTQQFPASPLGSPVLPGSPIGRRNEIKPSPGSGRNNGLYSGWTAQRGPGSLNDSKRHSFLEELKQSNARRIDLSDIAGRVVEFSVDQHGSRFIQQKLENCSIEEKASVFKEILPHASKLITDVFGNYVIQKFFEHGSHEQRKMLACQLAGQMLPLSLQMYGCRVIQKALEVIDLDQKTELVHELNGHVMKCVRDQNGNHVIQKCIECIPPEKINFIISSFQGQVAILSTHPYGCRVIQRILEHCSENSQSQSIVHEILESAYPLAQDQYGNYVTQHVLERGRPHERSRIIGKLTGNVVQLSQHKYASNVVEKCLEYGDSTERDYLIEEILAESEGNDCLLTMMKDQFANYVVQKILEISNNKHREILLSRIRVHLHALKKYTYGKHIVARFEQLSEQLCNEGILEPVNPRSLNKEFSTRPVDGGIVCSSRTVDCSVSSMQSTSGNC</sequence>
<dbReference type="SMART" id="SM00025">
    <property type="entry name" value="Pumilio"/>
    <property type="match status" value="8"/>
</dbReference>
<dbReference type="EnsemblPlants" id="Solyc03g123980.3.1">
    <property type="protein sequence ID" value="Solyc03g123980.3.1"/>
    <property type="gene ID" value="Solyc03g123980.3"/>
</dbReference>
<dbReference type="OMA" id="YPSMHIN"/>
<keyword evidence="2" id="KW-0963">Cytoplasm</keyword>
<feature type="region of interest" description="Disordered" evidence="8">
    <location>
        <begin position="208"/>
        <end position="233"/>
    </location>
</feature>
<feature type="domain" description="PUM-HD" evidence="9">
    <location>
        <begin position="642"/>
        <end position="982"/>
    </location>
</feature>
<reference evidence="10" key="1">
    <citation type="journal article" date="2012" name="Nature">
        <title>The tomato genome sequence provides insights into fleshy fruit evolution.</title>
        <authorList>
            <consortium name="Tomato Genome Consortium"/>
        </authorList>
    </citation>
    <scope>NUCLEOTIDE SEQUENCE [LARGE SCALE GENOMIC DNA]</scope>
    <source>
        <strain evidence="10">cv. Heinz 1706</strain>
    </source>
</reference>
<organism evidence="10">
    <name type="scientific">Solanum lycopersicum</name>
    <name type="common">Tomato</name>
    <name type="synonym">Lycopersicon esculentum</name>
    <dbReference type="NCBI Taxonomy" id="4081"/>
    <lineage>
        <taxon>Eukaryota</taxon>
        <taxon>Viridiplantae</taxon>
        <taxon>Streptophyta</taxon>
        <taxon>Embryophyta</taxon>
        <taxon>Tracheophyta</taxon>
        <taxon>Spermatophyta</taxon>
        <taxon>Magnoliopsida</taxon>
        <taxon>eudicotyledons</taxon>
        <taxon>Gunneridae</taxon>
        <taxon>Pentapetalae</taxon>
        <taxon>asterids</taxon>
        <taxon>lamiids</taxon>
        <taxon>Solanales</taxon>
        <taxon>Solanaceae</taxon>
        <taxon>Solanoideae</taxon>
        <taxon>Solaneae</taxon>
        <taxon>Solanum</taxon>
        <taxon>Solanum subgen. Lycopersicon</taxon>
    </lineage>
</organism>
<feature type="repeat" description="Pumilio" evidence="7">
    <location>
        <begin position="843"/>
        <end position="878"/>
    </location>
</feature>
<feature type="repeat" description="Pumilio" evidence="7">
    <location>
        <begin position="662"/>
        <end position="697"/>
    </location>
</feature>
<dbReference type="GO" id="GO:0006417">
    <property type="term" value="P:regulation of translation"/>
    <property type="evidence" value="ECO:0007669"/>
    <property type="project" value="UniProtKB-KW"/>
</dbReference>
<keyword evidence="5" id="KW-0694">RNA-binding</keyword>
<comment type="subcellular location">
    <subcellularLocation>
        <location evidence="1">Cytoplasm</location>
    </subcellularLocation>
</comment>
<dbReference type="Gene3D" id="1.25.10.10">
    <property type="entry name" value="Leucine-rich Repeat Variant"/>
    <property type="match status" value="1"/>
</dbReference>
<gene>
    <name evidence="10" type="primary">LOC101263093</name>
</gene>
<dbReference type="InterPro" id="IPR033133">
    <property type="entry name" value="PUM-HD"/>
</dbReference>
<evidence type="ECO:0000256" key="4">
    <source>
        <dbReference type="ARBA" id="ARBA00022845"/>
    </source>
</evidence>
<dbReference type="PaxDb" id="4081-Solyc03g123980.2.1"/>
<dbReference type="SUPFAM" id="SSF48371">
    <property type="entry name" value="ARM repeat"/>
    <property type="match status" value="1"/>
</dbReference>
<evidence type="ECO:0000313" key="10">
    <source>
        <dbReference type="EnsemblPlants" id="Solyc03g123980.3.1"/>
    </source>
</evidence>
<evidence type="ECO:0000256" key="5">
    <source>
        <dbReference type="ARBA" id="ARBA00022884"/>
    </source>
</evidence>
<feature type="region of interest" description="Disordered" evidence="8">
    <location>
        <begin position="594"/>
        <end position="638"/>
    </location>
</feature>
<feature type="compositionally biased region" description="Low complexity" evidence="8">
    <location>
        <begin position="594"/>
        <end position="608"/>
    </location>
</feature>
<accession>A0A3Q7FUU5</accession>
<protein>
    <recommendedName>
        <fullName evidence="9">PUM-HD domain-containing protein</fullName>
    </recommendedName>
</protein>
<dbReference type="InterPro" id="IPR001313">
    <property type="entry name" value="Pumilio_RNA-bd_rpt"/>
</dbReference>
<dbReference type="InterPro" id="IPR011989">
    <property type="entry name" value="ARM-like"/>
</dbReference>
<evidence type="ECO:0000256" key="1">
    <source>
        <dbReference type="ARBA" id="ARBA00004496"/>
    </source>
</evidence>
<reference evidence="10" key="2">
    <citation type="submission" date="2019-01" db="UniProtKB">
        <authorList>
            <consortium name="EnsemblPlants"/>
        </authorList>
    </citation>
    <scope>IDENTIFICATION</scope>
    <source>
        <strain evidence="10">cv. Heinz 1706</strain>
    </source>
</reference>
<dbReference type="InterPro" id="IPR016024">
    <property type="entry name" value="ARM-type_fold"/>
</dbReference>
<dbReference type="FunFam" id="1.25.10.10:FF:000004">
    <property type="entry name" value="Pumilio homolog 1 isoform 2"/>
    <property type="match status" value="1"/>
</dbReference>
<keyword evidence="11" id="KW-1185">Reference proteome</keyword>
<dbReference type="CDD" id="cd07920">
    <property type="entry name" value="Pumilio"/>
    <property type="match status" value="1"/>
</dbReference>
<keyword evidence="4" id="KW-0810">Translation regulation</keyword>
<comment type="function">
    <text evidence="6">Sequence-specific RNA-binding protein that regulates translation and mRNA stability by binding the 3'-UTR of target mRNAs. Binds the APUM-binding elements (APBEs) in the 3'-UTR mRNA sequence of CLV1, PNH, WUS and FAS2.</text>
</comment>
<evidence type="ECO:0000259" key="9">
    <source>
        <dbReference type="PROSITE" id="PS50303"/>
    </source>
</evidence>
<feature type="repeat" description="Pumilio" evidence="7">
    <location>
        <begin position="879"/>
        <end position="914"/>
    </location>
</feature>
<dbReference type="PROSITE" id="PS50303">
    <property type="entry name" value="PUM_HD"/>
    <property type="match status" value="1"/>
</dbReference>
<feature type="repeat" description="Pumilio" evidence="7">
    <location>
        <begin position="698"/>
        <end position="733"/>
    </location>
</feature>
<proteinExistence type="predicted"/>
<dbReference type="PANTHER" id="PTHR12537:SF119">
    <property type="entry name" value="PUMILIO HOMOLOG 6, CHLOROPLASTIC"/>
    <property type="match status" value="1"/>
</dbReference>
<name>A0A3Q7FUU5_SOLLC</name>
<dbReference type="GO" id="GO:0010608">
    <property type="term" value="P:post-transcriptional regulation of gene expression"/>
    <property type="evidence" value="ECO:0000318"/>
    <property type="project" value="GO_Central"/>
</dbReference>
<dbReference type="STRING" id="4081.A0A3Q7FUU5"/>
<feature type="repeat" description="Pumilio" evidence="7">
    <location>
        <begin position="915"/>
        <end position="956"/>
    </location>
</feature>
<dbReference type="PROSITE" id="PS50302">
    <property type="entry name" value="PUM"/>
    <property type="match status" value="8"/>
</dbReference>
<dbReference type="PANTHER" id="PTHR12537">
    <property type="entry name" value="RNA BINDING PROTEIN PUMILIO-RELATED"/>
    <property type="match status" value="1"/>
</dbReference>
<dbReference type="InterPro" id="IPR033712">
    <property type="entry name" value="Pumilio_RNA-bd"/>
</dbReference>
<dbReference type="Gramene" id="Solyc03g123980.3.1">
    <property type="protein sequence ID" value="Solyc03g123980.3.1"/>
    <property type="gene ID" value="Solyc03g123980.3"/>
</dbReference>
<feature type="repeat" description="Pumilio" evidence="7">
    <location>
        <begin position="806"/>
        <end position="842"/>
    </location>
</feature>
<evidence type="ECO:0000256" key="2">
    <source>
        <dbReference type="ARBA" id="ARBA00022490"/>
    </source>
</evidence>
<dbReference type="GO" id="GO:0003729">
    <property type="term" value="F:mRNA binding"/>
    <property type="evidence" value="ECO:0000318"/>
    <property type="project" value="GO_Central"/>
</dbReference>
<evidence type="ECO:0000256" key="8">
    <source>
        <dbReference type="SAM" id="MobiDB-lite"/>
    </source>
</evidence>
<evidence type="ECO:0000256" key="7">
    <source>
        <dbReference type="PROSITE-ProRule" id="PRU00317"/>
    </source>
</evidence>